<dbReference type="VEuPathDB" id="FungiDB:MYCFIDRAFT_182146"/>
<gene>
    <name evidence="1" type="ORF">MYCFIDRAFT_182146</name>
</gene>
<evidence type="ECO:0000313" key="2">
    <source>
        <dbReference type="Proteomes" id="UP000016932"/>
    </source>
</evidence>
<reference evidence="1 2" key="1">
    <citation type="journal article" date="2012" name="PLoS Pathog.">
        <title>Diverse lifestyles and strategies of plant pathogenesis encoded in the genomes of eighteen Dothideomycetes fungi.</title>
        <authorList>
            <person name="Ohm R.A."/>
            <person name="Feau N."/>
            <person name="Henrissat B."/>
            <person name="Schoch C.L."/>
            <person name="Horwitz B.A."/>
            <person name="Barry K.W."/>
            <person name="Condon B.J."/>
            <person name="Copeland A.C."/>
            <person name="Dhillon B."/>
            <person name="Glaser F."/>
            <person name="Hesse C.N."/>
            <person name="Kosti I."/>
            <person name="LaButti K."/>
            <person name="Lindquist E.A."/>
            <person name="Lucas S."/>
            <person name="Salamov A.A."/>
            <person name="Bradshaw R.E."/>
            <person name="Ciuffetti L."/>
            <person name="Hamelin R.C."/>
            <person name="Kema G.H.J."/>
            <person name="Lawrence C."/>
            <person name="Scott J.A."/>
            <person name="Spatafora J.W."/>
            <person name="Turgeon B.G."/>
            <person name="de Wit P.J.G.M."/>
            <person name="Zhong S."/>
            <person name="Goodwin S.B."/>
            <person name="Grigoriev I.V."/>
        </authorList>
    </citation>
    <scope>NUCLEOTIDE SEQUENCE [LARGE SCALE GENOMIC DNA]</scope>
    <source>
        <strain evidence="1 2">CIRAD86</strain>
    </source>
</reference>
<protein>
    <submittedName>
        <fullName evidence="1">Uncharacterized protein</fullName>
    </submittedName>
</protein>
<dbReference type="GeneID" id="19334594"/>
<organism evidence="1 2">
    <name type="scientific">Pseudocercospora fijiensis (strain CIRAD86)</name>
    <name type="common">Black leaf streak disease fungus</name>
    <name type="synonym">Mycosphaerella fijiensis</name>
    <dbReference type="NCBI Taxonomy" id="383855"/>
    <lineage>
        <taxon>Eukaryota</taxon>
        <taxon>Fungi</taxon>
        <taxon>Dikarya</taxon>
        <taxon>Ascomycota</taxon>
        <taxon>Pezizomycotina</taxon>
        <taxon>Dothideomycetes</taxon>
        <taxon>Dothideomycetidae</taxon>
        <taxon>Mycosphaerellales</taxon>
        <taxon>Mycosphaerellaceae</taxon>
        <taxon>Pseudocercospora</taxon>
    </lineage>
</organism>
<dbReference type="HOGENOM" id="CLU_3033418_0_0_1"/>
<sequence length="55" mass="6292">MGRLARGGIIEKLYPRRKSKNFPSSRHMEAGEPDRVPFESTISAFRFKLDLDIGL</sequence>
<keyword evidence="2" id="KW-1185">Reference proteome</keyword>
<name>M2ZB36_PSEFD</name>
<dbReference type="KEGG" id="pfj:MYCFIDRAFT_182146"/>
<dbReference type="Proteomes" id="UP000016932">
    <property type="component" value="Unassembled WGS sequence"/>
</dbReference>
<evidence type="ECO:0000313" key="1">
    <source>
        <dbReference type="EMBL" id="EME87070.1"/>
    </source>
</evidence>
<dbReference type="RefSeq" id="XP_007924121.1">
    <property type="nucleotide sequence ID" value="XM_007925930.1"/>
</dbReference>
<dbReference type="AlphaFoldDB" id="M2ZB36"/>
<accession>M2ZB36</accession>
<proteinExistence type="predicted"/>
<dbReference type="EMBL" id="KB446556">
    <property type="protein sequence ID" value="EME87070.1"/>
    <property type="molecule type" value="Genomic_DNA"/>
</dbReference>